<dbReference type="EMBL" id="BNJF01000011">
    <property type="protein sequence ID" value="GHO51368.1"/>
    <property type="molecule type" value="Genomic_DNA"/>
</dbReference>
<gene>
    <name evidence="1" type="ORF">KSX_95310</name>
</gene>
<keyword evidence="2" id="KW-1185">Reference proteome</keyword>
<proteinExistence type="predicted"/>
<sequence length="51" mass="5621">MALSGEPTLQVFYEHLNRNARPADAPRLSVLLHGLPVRFFETFGSPVQAVA</sequence>
<organism evidence="1 2">
    <name type="scientific">Ktedonospora formicarum</name>
    <dbReference type="NCBI Taxonomy" id="2778364"/>
    <lineage>
        <taxon>Bacteria</taxon>
        <taxon>Bacillati</taxon>
        <taxon>Chloroflexota</taxon>
        <taxon>Ktedonobacteria</taxon>
        <taxon>Ktedonobacterales</taxon>
        <taxon>Ktedonobacteraceae</taxon>
        <taxon>Ktedonospora</taxon>
    </lineage>
</organism>
<evidence type="ECO:0000313" key="1">
    <source>
        <dbReference type="EMBL" id="GHO51368.1"/>
    </source>
</evidence>
<reference evidence="1" key="1">
    <citation type="submission" date="2020-10" db="EMBL/GenBank/DDBJ databases">
        <title>Taxonomic study of unclassified bacteria belonging to the class Ktedonobacteria.</title>
        <authorList>
            <person name="Yabe S."/>
            <person name="Wang C.M."/>
            <person name="Zheng Y."/>
            <person name="Sakai Y."/>
            <person name="Cavaletti L."/>
            <person name="Monciardini P."/>
            <person name="Donadio S."/>
        </authorList>
    </citation>
    <scope>NUCLEOTIDE SEQUENCE</scope>
    <source>
        <strain evidence="1">SOSP1-1</strain>
    </source>
</reference>
<accession>A0A8J3ICC5</accession>
<protein>
    <submittedName>
        <fullName evidence="1">Uncharacterized protein</fullName>
    </submittedName>
</protein>
<dbReference type="RefSeq" id="WP_220200281.1">
    <property type="nucleotide sequence ID" value="NZ_BNJF01000011.1"/>
</dbReference>
<evidence type="ECO:0000313" key="2">
    <source>
        <dbReference type="Proteomes" id="UP000612362"/>
    </source>
</evidence>
<name>A0A8J3ICC5_9CHLR</name>
<dbReference type="Proteomes" id="UP000612362">
    <property type="component" value="Unassembled WGS sequence"/>
</dbReference>
<comment type="caution">
    <text evidence="1">The sequence shown here is derived from an EMBL/GenBank/DDBJ whole genome shotgun (WGS) entry which is preliminary data.</text>
</comment>
<dbReference type="AlphaFoldDB" id="A0A8J3ICC5"/>